<feature type="region of interest" description="Disordered" evidence="1">
    <location>
        <begin position="161"/>
        <end position="182"/>
    </location>
</feature>
<dbReference type="AlphaFoldDB" id="A0A655JFH2"/>
<proteinExistence type="predicted"/>
<organism evidence="3 5">
    <name type="scientific">Mycobacterium tuberculosis</name>
    <dbReference type="NCBI Taxonomy" id="1773"/>
    <lineage>
        <taxon>Bacteria</taxon>
        <taxon>Bacillati</taxon>
        <taxon>Actinomycetota</taxon>
        <taxon>Actinomycetes</taxon>
        <taxon>Mycobacteriales</taxon>
        <taxon>Mycobacteriaceae</taxon>
        <taxon>Mycobacterium</taxon>
        <taxon>Mycobacterium tuberculosis complex</taxon>
    </lineage>
</organism>
<dbReference type="EMBL" id="CHKL01000474">
    <property type="protein sequence ID" value="COW85063.1"/>
    <property type="molecule type" value="Genomic_DNA"/>
</dbReference>
<evidence type="ECO:0000313" key="2">
    <source>
        <dbReference type="EMBL" id="CNU10815.1"/>
    </source>
</evidence>
<evidence type="ECO:0000313" key="3">
    <source>
        <dbReference type="EMBL" id="COW85063.1"/>
    </source>
</evidence>
<accession>A0A655JFH2</accession>
<name>A0A655JFH2_MYCTX</name>
<evidence type="ECO:0000313" key="5">
    <source>
        <dbReference type="Proteomes" id="UP000048600"/>
    </source>
</evidence>
<evidence type="ECO:0000256" key="1">
    <source>
        <dbReference type="SAM" id="MobiDB-lite"/>
    </source>
</evidence>
<feature type="compositionally biased region" description="Polar residues" evidence="1">
    <location>
        <begin position="83"/>
        <end position="103"/>
    </location>
</feature>
<reference evidence="4 5" key="1">
    <citation type="submission" date="2015-03" db="EMBL/GenBank/DDBJ databases">
        <authorList>
            <consortium name="Pathogen Informatics"/>
        </authorList>
    </citation>
    <scope>NUCLEOTIDE SEQUENCE [LARGE SCALE GENOMIC DNA]</scope>
    <source>
        <strain evidence="2 4">D00501624</strain>
        <strain evidence="3 5">P00601463</strain>
    </source>
</reference>
<gene>
    <name evidence="2" type="ORF">ERS007661_00077</name>
    <name evidence="3" type="ORF">ERS007741_03280</name>
</gene>
<dbReference type="Proteomes" id="UP000039217">
    <property type="component" value="Unassembled WGS sequence"/>
</dbReference>
<evidence type="ECO:0000313" key="4">
    <source>
        <dbReference type="Proteomes" id="UP000039217"/>
    </source>
</evidence>
<feature type="region of interest" description="Disordered" evidence="1">
    <location>
        <begin position="76"/>
        <end position="103"/>
    </location>
</feature>
<protein>
    <submittedName>
        <fullName evidence="3">Uncharacterized protein</fullName>
    </submittedName>
</protein>
<dbReference type="EMBL" id="CQQC01000010">
    <property type="protein sequence ID" value="CNU10815.1"/>
    <property type="molecule type" value="Genomic_DNA"/>
</dbReference>
<sequence>MAIPPGVSRLAALRAVGEAISMSSHATAPAVAAHKYPARPHPITTAAAATANRMTASVTISDPYCVHRSTPASAPSRVACAQNPATPTLSSPTDSQRPSTNSCRLHSGELPAITTAATVPIIPATRSGWVRWPATIWVERTQRTSRVVSCRRPWVAPVAMPSAPQNTANIEKQAGGRSRAAR</sequence>
<dbReference type="Proteomes" id="UP000048600">
    <property type="component" value="Unassembled WGS sequence"/>
</dbReference>